<accession>A0A1M6WR44</accession>
<dbReference type="Pfam" id="PF00501">
    <property type="entry name" value="AMP-binding"/>
    <property type="match status" value="1"/>
</dbReference>
<dbReference type="InterPro" id="IPR020845">
    <property type="entry name" value="AMP-binding_CS"/>
</dbReference>
<keyword evidence="4" id="KW-1185">Reference proteome</keyword>
<dbReference type="Gene3D" id="3.40.50.12780">
    <property type="entry name" value="N-terminal domain of ligase-like"/>
    <property type="match status" value="1"/>
</dbReference>
<evidence type="ECO:0000313" key="4">
    <source>
        <dbReference type="Proteomes" id="UP000184363"/>
    </source>
</evidence>
<gene>
    <name evidence="3" type="ORF">SAMN05443637_11549</name>
</gene>
<name>A0A1M6WR44_PSETH</name>
<dbReference type="InterPro" id="IPR050237">
    <property type="entry name" value="ATP-dep_AMP-bd_enzyme"/>
</dbReference>
<dbReference type="PANTHER" id="PTHR43767:SF1">
    <property type="entry name" value="NONRIBOSOMAL PEPTIDE SYNTHASE PES1 (EUROFUNG)-RELATED"/>
    <property type="match status" value="1"/>
</dbReference>
<dbReference type="RefSeq" id="WP_073458520.1">
    <property type="nucleotide sequence ID" value="NZ_FRAP01000015.1"/>
</dbReference>
<proteinExistence type="predicted"/>
<dbReference type="EMBL" id="FRAP01000015">
    <property type="protein sequence ID" value="SHK95995.1"/>
    <property type="molecule type" value="Genomic_DNA"/>
</dbReference>
<dbReference type="GO" id="GO:0016878">
    <property type="term" value="F:acid-thiol ligase activity"/>
    <property type="evidence" value="ECO:0007669"/>
    <property type="project" value="UniProtKB-ARBA"/>
</dbReference>
<sequence length="550" mass="60598">MTAPGSSSWDSRPIQDASYDYVTIPAARRTINALWQRALAAHPDRPFISFDGGSVLTYRQVEERAGRWRACLRRAGIRPGELIAVMLPNSLDTMALWVAVLSEGAVIVPINPDFRGAILQHLLTDSGAVLLVAAPDGLANVEADWELPALREIVLATGTGLHDRLTVSTFDATAPPVPARPDAAKPGDVAAVLYTSGTTGVSKGVVIPHEHLFFYGWSYAHAMRHHHEDVLFTPLPMFHANAMCVTIFPAIFVGARVTVRSRFSAGQFWHQIADSGATHFAGMGTVGNILMKRPPSEFRPDHRLRHCHLVPAPEQLAEFEERFRVPVYYSTYGLTEGQVVLQSRDGSRRPGLIGKNHPYHDVRVVADDGSDAPVDGVGELVVRPRLANLMFREYLGRPEATAQAWRDGWFHTGDLVSRDADGNLWFRGRAKDVIRRRGENISAFEVERELMEHPAVGEVAAVGVPSDLGEEEVLAVVVPRIGTELDLRELAEWARRKLPGYMAPRYWRKAAELPKNSSHKVLKNALRDQGVDEHTLDLQASAPAAGGQPR</sequence>
<evidence type="ECO:0000259" key="1">
    <source>
        <dbReference type="Pfam" id="PF00501"/>
    </source>
</evidence>
<dbReference type="InterPro" id="IPR025110">
    <property type="entry name" value="AMP-bd_C"/>
</dbReference>
<organism evidence="3 4">
    <name type="scientific">Pseudonocardia thermophila</name>
    <dbReference type="NCBI Taxonomy" id="1848"/>
    <lineage>
        <taxon>Bacteria</taxon>
        <taxon>Bacillati</taxon>
        <taxon>Actinomycetota</taxon>
        <taxon>Actinomycetes</taxon>
        <taxon>Pseudonocardiales</taxon>
        <taxon>Pseudonocardiaceae</taxon>
        <taxon>Pseudonocardia</taxon>
    </lineage>
</organism>
<dbReference type="PROSITE" id="PS00455">
    <property type="entry name" value="AMP_BINDING"/>
    <property type="match status" value="1"/>
</dbReference>
<dbReference type="InterPro" id="IPR045851">
    <property type="entry name" value="AMP-bd_C_sf"/>
</dbReference>
<evidence type="ECO:0000259" key="2">
    <source>
        <dbReference type="Pfam" id="PF13193"/>
    </source>
</evidence>
<dbReference type="AlphaFoldDB" id="A0A1M6WR44"/>
<dbReference type="Pfam" id="PF13193">
    <property type="entry name" value="AMP-binding_C"/>
    <property type="match status" value="1"/>
</dbReference>
<dbReference type="PANTHER" id="PTHR43767">
    <property type="entry name" value="LONG-CHAIN-FATTY-ACID--COA LIGASE"/>
    <property type="match status" value="1"/>
</dbReference>
<feature type="domain" description="AMP-dependent synthetase/ligase" evidence="1">
    <location>
        <begin position="36"/>
        <end position="394"/>
    </location>
</feature>
<dbReference type="InterPro" id="IPR042099">
    <property type="entry name" value="ANL_N_sf"/>
</dbReference>
<dbReference type="OrthoDB" id="2579187at2"/>
<dbReference type="STRING" id="1848.SAMN05443637_11549"/>
<reference evidence="3 4" key="1">
    <citation type="submission" date="2016-11" db="EMBL/GenBank/DDBJ databases">
        <authorList>
            <person name="Jaros S."/>
            <person name="Januszkiewicz K."/>
            <person name="Wedrychowicz H."/>
        </authorList>
    </citation>
    <scope>NUCLEOTIDE SEQUENCE [LARGE SCALE GENOMIC DNA]</scope>
    <source>
        <strain evidence="3 4">DSM 43832</strain>
    </source>
</reference>
<keyword evidence="3" id="KW-0436">Ligase</keyword>
<dbReference type="InterPro" id="IPR000873">
    <property type="entry name" value="AMP-dep_synth/lig_dom"/>
</dbReference>
<protein>
    <submittedName>
        <fullName evidence="3">Crotonobetaine/carnitine-CoA ligase</fullName>
    </submittedName>
</protein>
<dbReference type="SUPFAM" id="SSF56801">
    <property type="entry name" value="Acetyl-CoA synthetase-like"/>
    <property type="match status" value="1"/>
</dbReference>
<feature type="domain" description="AMP-binding enzyme C-terminal" evidence="2">
    <location>
        <begin position="445"/>
        <end position="520"/>
    </location>
</feature>
<dbReference type="Proteomes" id="UP000184363">
    <property type="component" value="Unassembled WGS sequence"/>
</dbReference>
<dbReference type="Gene3D" id="3.30.300.30">
    <property type="match status" value="1"/>
</dbReference>
<evidence type="ECO:0000313" key="3">
    <source>
        <dbReference type="EMBL" id="SHK95995.1"/>
    </source>
</evidence>